<feature type="region of interest" description="Disordered" evidence="1">
    <location>
        <begin position="13"/>
        <end position="33"/>
    </location>
</feature>
<evidence type="ECO:0000313" key="3">
    <source>
        <dbReference type="Proteomes" id="UP000218231"/>
    </source>
</evidence>
<evidence type="ECO:0000256" key="1">
    <source>
        <dbReference type="SAM" id="MobiDB-lite"/>
    </source>
</evidence>
<sequence length="445" mass="49008">MVYFAGGVGEPPSATPDLVRGPPGRRGMAGGAGRPLAAEWTPDQHHLARRTVTLLGHDHLGQAIDALHVARPFCVIFEHLGLVAFHRALGLALRGVIILTEHEPHHVCVLLDRSRFAKRLQSTRNLGDFLHAVLFAALAAAGQQLEIVDDDQADLVVVAALQAPHARVQRADRQAAGIVDEQGQLFELGCCGGELAELRLADLAHAQRFGTDLRLFGQNTRRQLVGAHFQAEEHDLRADRFAWRDAVLHTRGDARQVAAAVQRTLGHLDRHRRRLREGLGGVFRAAVARDLVQFLLGQLDLRARIDLLGRIHRTFDERPADLHQRAQHREVIDLRRELARTDQAGARSGQAGEIGRTAQLLHPLIRFEHGPERDGGCQHVVDPQSLDRGEDAAVDGFVEMRGFQPVDQVVGQPVVDHHRAQHRGFGFDVAGQLQGFGGGRRGRKC</sequence>
<protein>
    <submittedName>
        <fullName evidence="2">Uncharacterized protein</fullName>
    </submittedName>
</protein>
<dbReference type="AlphaFoldDB" id="A0A2A2JYG1"/>
<gene>
    <name evidence="2" type="ORF">WR25_03666</name>
</gene>
<name>A0A2A2JYG1_9BILA</name>
<dbReference type="Proteomes" id="UP000218231">
    <property type="component" value="Unassembled WGS sequence"/>
</dbReference>
<evidence type="ECO:0000313" key="2">
    <source>
        <dbReference type="EMBL" id="PAV66731.1"/>
    </source>
</evidence>
<accession>A0A2A2JYG1</accession>
<dbReference type="EMBL" id="LIAE01010042">
    <property type="protein sequence ID" value="PAV66731.1"/>
    <property type="molecule type" value="Genomic_DNA"/>
</dbReference>
<reference evidence="2 3" key="1">
    <citation type="journal article" date="2017" name="Curr. Biol.">
        <title>Genome architecture and evolution of a unichromosomal asexual nematode.</title>
        <authorList>
            <person name="Fradin H."/>
            <person name="Zegar C."/>
            <person name="Gutwein M."/>
            <person name="Lucas J."/>
            <person name="Kovtun M."/>
            <person name="Corcoran D."/>
            <person name="Baugh L.R."/>
            <person name="Kiontke K."/>
            <person name="Gunsalus K."/>
            <person name="Fitch D.H."/>
            <person name="Piano F."/>
        </authorList>
    </citation>
    <scope>NUCLEOTIDE SEQUENCE [LARGE SCALE GENOMIC DNA]</scope>
    <source>
        <strain evidence="2">PF1309</strain>
    </source>
</reference>
<comment type="caution">
    <text evidence="2">The sequence shown here is derived from an EMBL/GenBank/DDBJ whole genome shotgun (WGS) entry which is preliminary data.</text>
</comment>
<proteinExistence type="predicted"/>
<organism evidence="2 3">
    <name type="scientific">Diploscapter pachys</name>
    <dbReference type="NCBI Taxonomy" id="2018661"/>
    <lineage>
        <taxon>Eukaryota</taxon>
        <taxon>Metazoa</taxon>
        <taxon>Ecdysozoa</taxon>
        <taxon>Nematoda</taxon>
        <taxon>Chromadorea</taxon>
        <taxon>Rhabditida</taxon>
        <taxon>Rhabditina</taxon>
        <taxon>Rhabditomorpha</taxon>
        <taxon>Rhabditoidea</taxon>
        <taxon>Rhabditidae</taxon>
        <taxon>Diploscapter</taxon>
    </lineage>
</organism>
<keyword evidence="3" id="KW-1185">Reference proteome</keyword>